<dbReference type="InterPro" id="IPR029062">
    <property type="entry name" value="Class_I_gatase-like"/>
</dbReference>
<dbReference type="Proteomes" id="UP001143349">
    <property type="component" value="Unassembled WGS sequence"/>
</dbReference>
<dbReference type="RefSeq" id="WP_271179826.1">
    <property type="nucleotide sequence ID" value="NZ_BSFH01000030.1"/>
</dbReference>
<dbReference type="SUPFAM" id="SSF46689">
    <property type="entry name" value="Homeodomain-like"/>
    <property type="match status" value="1"/>
</dbReference>
<organism evidence="4 5">
    <name type="scientific">Paracoccus kondratievae</name>
    <dbReference type="NCBI Taxonomy" id="135740"/>
    <lineage>
        <taxon>Bacteria</taxon>
        <taxon>Pseudomonadati</taxon>
        <taxon>Pseudomonadota</taxon>
        <taxon>Alphaproteobacteria</taxon>
        <taxon>Rhodobacterales</taxon>
        <taxon>Paracoccaceae</taxon>
        <taxon>Paracoccus</taxon>
    </lineage>
</organism>
<gene>
    <name evidence="4" type="ORF">GCM10017635_22010</name>
</gene>
<dbReference type="InterPro" id="IPR002818">
    <property type="entry name" value="DJ-1/PfpI"/>
</dbReference>
<dbReference type="SMART" id="SM00342">
    <property type="entry name" value="HTH_ARAC"/>
    <property type="match status" value="1"/>
</dbReference>
<keyword evidence="5" id="KW-1185">Reference proteome</keyword>
<dbReference type="PANTHER" id="PTHR43130">
    <property type="entry name" value="ARAC-FAMILY TRANSCRIPTIONAL REGULATOR"/>
    <property type="match status" value="1"/>
</dbReference>
<dbReference type="GO" id="GO:0043565">
    <property type="term" value="F:sequence-specific DNA binding"/>
    <property type="evidence" value="ECO:0007669"/>
    <property type="project" value="InterPro"/>
</dbReference>
<dbReference type="PANTHER" id="PTHR43130:SF3">
    <property type="entry name" value="HTH-TYPE TRANSCRIPTIONAL REGULATOR RV1931C"/>
    <property type="match status" value="1"/>
</dbReference>
<name>A0AAD3P0H1_9RHOB</name>
<evidence type="ECO:0000256" key="1">
    <source>
        <dbReference type="ARBA" id="ARBA00023015"/>
    </source>
</evidence>
<dbReference type="Pfam" id="PF12833">
    <property type="entry name" value="HTH_18"/>
    <property type="match status" value="1"/>
</dbReference>
<dbReference type="SUPFAM" id="SSF52317">
    <property type="entry name" value="Class I glutamine amidotransferase-like"/>
    <property type="match status" value="1"/>
</dbReference>
<dbReference type="Pfam" id="PF01965">
    <property type="entry name" value="DJ-1_PfpI"/>
    <property type="match status" value="1"/>
</dbReference>
<dbReference type="CDD" id="cd03136">
    <property type="entry name" value="GATase1_AraC_ArgR_like"/>
    <property type="match status" value="1"/>
</dbReference>
<keyword evidence="1" id="KW-0805">Transcription regulation</keyword>
<keyword evidence="2" id="KW-0804">Transcription</keyword>
<dbReference type="Gene3D" id="3.40.50.880">
    <property type="match status" value="1"/>
</dbReference>
<evidence type="ECO:0000259" key="3">
    <source>
        <dbReference type="PROSITE" id="PS01124"/>
    </source>
</evidence>
<dbReference type="PROSITE" id="PS01124">
    <property type="entry name" value="HTH_ARAC_FAMILY_2"/>
    <property type="match status" value="1"/>
</dbReference>
<reference evidence="4" key="1">
    <citation type="journal article" date="2014" name="Int. J. Syst. Evol. Microbiol.">
        <title>Complete genome sequence of Corynebacterium casei LMG S-19264T (=DSM 44701T), isolated from a smear-ripened cheese.</title>
        <authorList>
            <consortium name="US DOE Joint Genome Institute (JGI-PGF)"/>
            <person name="Walter F."/>
            <person name="Albersmeier A."/>
            <person name="Kalinowski J."/>
            <person name="Ruckert C."/>
        </authorList>
    </citation>
    <scope>NUCLEOTIDE SEQUENCE</scope>
    <source>
        <strain evidence="4">VKM B-2222</strain>
    </source>
</reference>
<feature type="domain" description="HTH araC/xylS-type" evidence="3">
    <location>
        <begin position="214"/>
        <end position="312"/>
    </location>
</feature>
<dbReference type="AlphaFoldDB" id="A0AAD3P0H1"/>
<dbReference type="Gene3D" id="1.10.10.60">
    <property type="entry name" value="Homeodomain-like"/>
    <property type="match status" value="1"/>
</dbReference>
<proteinExistence type="predicted"/>
<comment type="caution">
    <text evidence="4">The sequence shown here is derived from an EMBL/GenBank/DDBJ whole genome shotgun (WGS) entry which is preliminary data.</text>
</comment>
<accession>A0AAD3P0H1</accession>
<dbReference type="InterPro" id="IPR018060">
    <property type="entry name" value="HTH_AraC"/>
</dbReference>
<protein>
    <submittedName>
        <fullName evidence="4">AraC family transcriptional regulator</fullName>
    </submittedName>
</protein>
<dbReference type="EMBL" id="BSFH01000030">
    <property type="protein sequence ID" value="GLK64730.1"/>
    <property type="molecule type" value="Genomic_DNA"/>
</dbReference>
<evidence type="ECO:0000313" key="4">
    <source>
        <dbReference type="EMBL" id="GLK64730.1"/>
    </source>
</evidence>
<dbReference type="InterPro" id="IPR009057">
    <property type="entry name" value="Homeodomain-like_sf"/>
</dbReference>
<evidence type="ECO:0000313" key="5">
    <source>
        <dbReference type="Proteomes" id="UP001143349"/>
    </source>
</evidence>
<reference evidence="4" key="2">
    <citation type="submission" date="2023-01" db="EMBL/GenBank/DDBJ databases">
        <authorList>
            <person name="Sun Q."/>
            <person name="Evtushenko L."/>
        </authorList>
    </citation>
    <scope>NUCLEOTIDE SEQUENCE</scope>
    <source>
        <strain evidence="4">VKM B-2222</strain>
    </source>
</reference>
<dbReference type="InterPro" id="IPR052158">
    <property type="entry name" value="INH-QAR"/>
</dbReference>
<dbReference type="GO" id="GO:0003700">
    <property type="term" value="F:DNA-binding transcription factor activity"/>
    <property type="evidence" value="ECO:0007669"/>
    <property type="project" value="InterPro"/>
</dbReference>
<sequence>MQKWQEAKIIRRVDVLLFDRFSNHCLANTIEPLRAANDLAGERLYTWRFLSMTGAQVTSSSGLPVMPEVGLTQDDGADYLIVMPSYDFRQHATGKVARALRAAAGKYAKLIGMDTGAWLLAAAGLLDGRRATIHWDELDALAEQFPNVEVFTDRFVADGNCITCGGVTTAFDLILSLIREHHGPMLSIEVASMFMHGIRNDLRDIRPLDSQLVNDAISLMRREIEYPLRIPEIAGRLRISRKKLEELFLEHTGSTPQSIYKSLRLREARRLAQSSGFSIAEIATRCGYADPSALTRAFQIEYGHPPSFYRGHRGGTGQA</sequence>
<evidence type="ECO:0000256" key="2">
    <source>
        <dbReference type="ARBA" id="ARBA00023163"/>
    </source>
</evidence>